<evidence type="ECO:0000313" key="1">
    <source>
        <dbReference type="EMBL" id="EAQ79589.1"/>
    </source>
</evidence>
<sequence>MVVVHRQANLFEIVRALRTACGLASLLNCRKQKCD</sequence>
<name>A3ZV68_9BACT</name>
<protein>
    <submittedName>
        <fullName evidence="1">Uncharacterized protein</fullName>
    </submittedName>
</protein>
<evidence type="ECO:0000313" key="2">
    <source>
        <dbReference type="Proteomes" id="UP000004358"/>
    </source>
</evidence>
<dbReference type="HOGENOM" id="CLU_3363580_0_0_0"/>
<dbReference type="Proteomes" id="UP000004358">
    <property type="component" value="Unassembled WGS sequence"/>
</dbReference>
<organism evidence="1 2">
    <name type="scientific">Blastopirellula marina DSM 3645</name>
    <dbReference type="NCBI Taxonomy" id="314230"/>
    <lineage>
        <taxon>Bacteria</taxon>
        <taxon>Pseudomonadati</taxon>
        <taxon>Planctomycetota</taxon>
        <taxon>Planctomycetia</taxon>
        <taxon>Pirellulales</taxon>
        <taxon>Pirellulaceae</taxon>
        <taxon>Blastopirellula</taxon>
    </lineage>
</organism>
<reference evidence="1 2" key="1">
    <citation type="submission" date="2006-02" db="EMBL/GenBank/DDBJ databases">
        <authorList>
            <person name="Amann R."/>
            <person name="Ferriera S."/>
            <person name="Johnson J."/>
            <person name="Kravitz S."/>
            <person name="Halpern A."/>
            <person name="Remington K."/>
            <person name="Beeson K."/>
            <person name="Tran B."/>
            <person name="Rogers Y.-H."/>
            <person name="Friedman R."/>
            <person name="Venter J.C."/>
        </authorList>
    </citation>
    <scope>NUCLEOTIDE SEQUENCE [LARGE SCALE GENOMIC DNA]</scope>
    <source>
        <strain evidence="1 2">DSM 3645</strain>
    </source>
</reference>
<accession>A3ZV68</accession>
<dbReference type="EMBL" id="AANZ01000014">
    <property type="protein sequence ID" value="EAQ79589.1"/>
    <property type="molecule type" value="Genomic_DNA"/>
</dbReference>
<dbReference type="AlphaFoldDB" id="A3ZV68"/>
<gene>
    <name evidence="1" type="ORF">DSM3645_03898</name>
</gene>
<comment type="caution">
    <text evidence="1">The sequence shown here is derived from an EMBL/GenBank/DDBJ whole genome shotgun (WGS) entry which is preliminary data.</text>
</comment>
<proteinExistence type="predicted"/>